<feature type="region of interest" description="Disordered" evidence="1">
    <location>
        <begin position="210"/>
        <end position="229"/>
    </location>
</feature>
<gene>
    <name evidence="3" type="ORF">SAMN05216174_12422</name>
</gene>
<dbReference type="AlphaFoldDB" id="A0A1G6YZF2"/>
<keyword evidence="4" id="KW-1185">Reference proteome</keyword>
<evidence type="ECO:0000256" key="1">
    <source>
        <dbReference type="SAM" id="MobiDB-lite"/>
    </source>
</evidence>
<dbReference type="EMBL" id="FMZZ01000024">
    <property type="protein sequence ID" value="SDD94946.1"/>
    <property type="molecule type" value="Genomic_DNA"/>
</dbReference>
<dbReference type="STRING" id="1271860.SAMN05216174_12422"/>
<dbReference type="Pfam" id="PF09250">
    <property type="entry name" value="Prim-Pol"/>
    <property type="match status" value="1"/>
</dbReference>
<dbReference type="OrthoDB" id="3218228at2"/>
<accession>A0A1G6YZF2</accession>
<dbReference type="RefSeq" id="WP_091457478.1">
    <property type="nucleotide sequence ID" value="NZ_FMZZ01000024.1"/>
</dbReference>
<evidence type="ECO:0000313" key="4">
    <source>
        <dbReference type="Proteomes" id="UP000199501"/>
    </source>
</evidence>
<proteinExistence type="predicted"/>
<evidence type="ECO:0000259" key="2">
    <source>
        <dbReference type="SMART" id="SM00943"/>
    </source>
</evidence>
<dbReference type="InterPro" id="IPR015330">
    <property type="entry name" value="DNA_primase/pol_bifunc_N"/>
</dbReference>
<organism evidence="3 4">
    <name type="scientific">Actinokineospora iranica</name>
    <dbReference type="NCBI Taxonomy" id="1271860"/>
    <lineage>
        <taxon>Bacteria</taxon>
        <taxon>Bacillati</taxon>
        <taxon>Actinomycetota</taxon>
        <taxon>Actinomycetes</taxon>
        <taxon>Pseudonocardiales</taxon>
        <taxon>Pseudonocardiaceae</taxon>
        <taxon>Actinokineospora</taxon>
    </lineage>
</organism>
<name>A0A1G6YZF2_9PSEU</name>
<reference evidence="4" key="1">
    <citation type="submission" date="2016-10" db="EMBL/GenBank/DDBJ databases">
        <authorList>
            <person name="Varghese N."/>
            <person name="Submissions S."/>
        </authorList>
    </citation>
    <scope>NUCLEOTIDE SEQUENCE [LARGE SCALE GENOMIC DNA]</scope>
    <source>
        <strain evidence="4">IBRC-M 10403</strain>
    </source>
</reference>
<dbReference type="Proteomes" id="UP000199501">
    <property type="component" value="Unassembled WGS sequence"/>
</dbReference>
<sequence length="326" mass="34480">MTTTADMLAVALDAVARGWKVFPLRPNSKKPPALHGERDCPRTGICATDHQGWEQRAMGDPDRVRWFWTSRRFCGCNVGIATGPSGLVVVDLDMPKSPADRPKDGLNRGEGIRDGADVFTAVCADLGHQVPWETTTVRTPTGGTHLYYAAPQGVELRNTEGSSGHGLGWKVDTRAWGGYVVAPGSITPAGTYRLIEDRAPLPLPSWLTARLTPPPPPAPRTAAPATGSDRRPAYVAAAIQGECDRVAAARPSQHTRTLFSASGNLGQLVGGGLLPPVEAETALYAAAAHMITGPCACTDHEIRRTITNGLRAGAAHPRTPAKRGAA</sequence>
<protein>
    <submittedName>
        <fullName evidence="3">Bifunctional DNA primase/polymerase, N-terminal</fullName>
    </submittedName>
</protein>
<feature type="domain" description="DNA primase/polymerase bifunctional N-terminal" evidence="2">
    <location>
        <begin position="11"/>
        <end position="207"/>
    </location>
</feature>
<evidence type="ECO:0000313" key="3">
    <source>
        <dbReference type="EMBL" id="SDD94946.1"/>
    </source>
</evidence>
<dbReference type="SMART" id="SM00943">
    <property type="entry name" value="Prim-Pol"/>
    <property type="match status" value="1"/>
</dbReference>
<dbReference type="CDD" id="cd04859">
    <property type="entry name" value="Prim_Pol"/>
    <property type="match status" value="1"/>
</dbReference>
<dbReference type="SUPFAM" id="SSF56747">
    <property type="entry name" value="Prim-pol domain"/>
    <property type="match status" value="1"/>
</dbReference>